<evidence type="ECO:0000313" key="10">
    <source>
        <dbReference type="EMBL" id="MCL6269537.1"/>
    </source>
</evidence>
<proteinExistence type="inferred from homology"/>
<keyword evidence="6" id="KW-0283">Flagellar rotation</keyword>
<gene>
    <name evidence="10" type="ORF">M3P05_06230</name>
</gene>
<dbReference type="Gene3D" id="2.30.330.10">
    <property type="entry name" value="SpoA-like"/>
    <property type="match status" value="1"/>
</dbReference>
<feature type="domain" description="Flagellar motor switch protein FliN-like C-terminal" evidence="9">
    <location>
        <begin position="101"/>
        <end position="169"/>
    </location>
</feature>
<evidence type="ECO:0000259" key="9">
    <source>
        <dbReference type="Pfam" id="PF01052"/>
    </source>
</evidence>
<dbReference type="Pfam" id="PF01052">
    <property type="entry name" value="FliMN_C"/>
    <property type="match status" value="1"/>
</dbReference>
<dbReference type="InterPro" id="IPR001543">
    <property type="entry name" value="FliN-like_C"/>
</dbReference>
<evidence type="ECO:0000313" key="11">
    <source>
        <dbReference type="Proteomes" id="UP001203338"/>
    </source>
</evidence>
<evidence type="ECO:0000256" key="5">
    <source>
        <dbReference type="ARBA" id="ARBA00022500"/>
    </source>
</evidence>
<organism evidence="10 11">
    <name type="scientific">Parendozoicomonas callyspongiae</name>
    <dbReference type="NCBI Taxonomy" id="2942213"/>
    <lineage>
        <taxon>Bacteria</taxon>
        <taxon>Pseudomonadati</taxon>
        <taxon>Pseudomonadota</taxon>
        <taxon>Gammaproteobacteria</taxon>
        <taxon>Oceanospirillales</taxon>
        <taxon>Endozoicomonadaceae</taxon>
        <taxon>Parendozoicomonas</taxon>
    </lineage>
</organism>
<comment type="caution">
    <text evidence="10">The sequence shown here is derived from an EMBL/GenBank/DDBJ whole genome shotgun (WGS) entry which is preliminary data.</text>
</comment>
<dbReference type="RefSeq" id="WP_249698576.1">
    <property type="nucleotide sequence ID" value="NZ_JAMFLX010000006.1"/>
</dbReference>
<keyword evidence="10" id="KW-0282">Flagellum</keyword>
<dbReference type="InterPro" id="IPR036429">
    <property type="entry name" value="SpoA-like_sf"/>
</dbReference>
<evidence type="ECO:0000256" key="3">
    <source>
        <dbReference type="ARBA" id="ARBA00021897"/>
    </source>
</evidence>
<dbReference type="EMBL" id="JAMFLX010000006">
    <property type="protein sequence ID" value="MCL6269537.1"/>
    <property type="molecule type" value="Genomic_DNA"/>
</dbReference>
<keyword evidence="11" id="KW-1185">Reference proteome</keyword>
<reference evidence="10 11" key="1">
    <citation type="submission" date="2022-05" db="EMBL/GenBank/DDBJ databases">
        <authorList>
            <person name="Park J.-S."/>
        </authorList>
    </citation>
    <scope>NUCLEOTIDE SEQUENCE [LARGE SCALE GENOMIC DNA]</scope>
    <source>
        <strain evidence="10 11">2012CJ34-2</strain>
    </source>
</reference>
<keyword evidence="10" id="KW-0969">Cilium</keyword>
<keyword evidence="7" id="KW-0472">Membrane</keyword>
<feature type="region of interest" description="Disordered" evidence="8">
    <location>
        <begin position="1"/>
        <end position="95"/>
    </location>
</feature>
<evidence type="ECO:0000256" key="8">
    <source>
        <dbReference type="SAM" id="MobiDB-lite"/>
    </source>
</evidence>
<dbReference type="InterPro" id="IPR051469">
    <property type="entry name" value="FliN/MopA/SpaO"/>
</dbReference>
<dbReference type="Proteomes" id="UP001203338">
    <property type="component" value="Unassembled WGS sequence"/>
</dbReference>
<dbReference type="InterPro" id="IPR001172">
    <property type="entry name" value="FliN_T3SS_HrcQb"/>
</dbReference>
<evidence type="ECO:0000256" key="4">
    <source>
        <dbReference type="ARBA" id="ARBA00022475"/>
    </source>
</evidence>
<comment type="subcellular location">
    <subcellularLocation>
        <location evidence="1">Cell membrane</location>
        <topology evidence="1">Peripheral membrane protein</topology>
        <orientation evidence="1">Cytoplasmic side</orientation>
    </subcellularLocation>
</comment>
<dbReference type="PANTHER" id="PTHR43484:SF1">
    <property type="entry name" value="FLAGELLAR MOTOR SWITCH PROTEIN FLIN"/>
    <property type="match status" value="1"/>
</dbReference>
<name>A0ABT0PDT8_9GAMM</name>
<dbReference type="SUPFAM" id="SSF101801">
    <property type="entry name" value="Surface presentation of antigens (SPOA)"/>
    <property type="match status" value="1"/>
</dbReference>
<comment type="similarity">
    <text evidence="2">Belongs to the FliN/MopA/SpaO family.</text>
</comment>
<keyword evidence="10" id="KW-0966">Cell projection</keyword>
<dbReference type="PRINTS" id="PR00956">
    <property type="entry name" value="FLGMOTORFLIN"/>
</dbReference>
<protein>
    <recommendedName>
        <fullName evidence="3">Flagellar motor switch protein FliN</fullName>
    </recommendedName>
</protein>
<evidence type="ECO:0000256" key="1">
    <source>
        <dbReference type="ARBA" id="ARBA00004413"/>
    </source>
</evidence>
<evidence type="ECO:0000256" key="6">
    <source>
        <dbReference type="ARBA" id="ARBA00022779"/>
    </source>
</evidence>
<dbReference type="PANTHER" id="PTHR43484">
    <property type="match status" value="1"/>
</dbReference>
<evidence type="ECO:0000256" key="2">
    <source>
        <dbReference type="ARBA" id="ARBA00009226"/>
    </source>
</evidence>
<evidence type="ECO:0000256" key="7">
    <source>
        <dbReference type="ARBA" id="ARBA00023136"/>
    </source>
</evidence>
<keyword evidence="4" id="KW-1003">Cell membrane</keyword>
<accession>A0ABT0PDT8</accession>
<keyword evidence="5" id="KW-0145">Chemotaxis</keyword>
<sequence length="181" mass="19425">MATDSPDNYDEFVNQETEDVDASDAQTLDTGNFEADIHNDEPEADQEGPDDSVGYASSDGSEENSLVESEQLIGPQQPKNQGSHKKEDVFDPTTTPDFSIIGDIPVLLTLEVGGREMSISEISALKVGSIVTLTHKETDPLDVKVNGVLVAKGEVVLAGDYYGVRILSLTQPSPYEAALKP</sequence>